<dbReference type="RefSeq" id="WP_083372632.1">
    <property type="nucleotide sequence ID" value="NZ_LT629776.1"/>
</dbReference>
<dbReference type="CDD" id="cd23945">
    <property type="entry name" value="PAPS_reductase"/>
    <property type="match status" value="1"/>
</dbReference>
<dbReference type="GO" id="GO:0043866">
    <property type="term" value="F:adenylyl-sulfate reductase (thioredoxin) activity"/>
    <property type="evidence" value="ECO:0007669"/>
    <property type="project" value="UniProtKB-EC"/>
</dbReference>
<feature type="binding site" evidence="4">
    <location>
        <position position="162"/>
    </location>
    <ligand>
        <name>[4Fe-4S] cluster</name>
        <dbReference type="ChEBI" id="CHEBI:49883"/>
    </ligand>
</feature>
<keyword evidence="2 4" id="KW-0560">Oxidoreductase</keyword>
<feature type="region of interest" description="Disordered" evidence="5">
    <location>
        <begin position="20"/>
        <end position="45"/>
    </location>
</feature>
<comment type="catalytic activity">
    <reaction evidence="4">
        <text>[thioredoxin]-disulfide + sulfite + AMP + 2 H(+) = adenosine 5'-phosphosulfate + [thioredoxin]-dithiol</text>
        <dbReference type="Rhea" id="RHEA:21976"/>
        <dbReference type="Rhea" id="RHEA-COMP:10698"/>
        <dbReference type="Rhea" id="RHEA-COMP:10700"/>
        <dbReference type="ChEBI" id="CHEBI:15378"/>
        <dbReference type="ChEBI" id="CHEBI:17359"/>
        <dbReference type="ChEBI" id="CHEBI:29950"/>
        <dbReference type="ChEBI" id="CHEBI:50058"/>
        <dbReference type="ChEBI" id="CHEBI:58243"/>
        <dbReference type="ChEBI" id="CHEBI:456215"/>
        <dbReference type="EC" id="1.8.4.10"/>
    </reaction>
</comment>
<dbReference type="NCBIfam" id="TIGR00434">
    <property type="entry name" value="cysH"/>
    <property type="match status" value="1"/>
</dbReference>
<keyword evidence="4" id="KW-0963">Cytoplasm</keyword>
<name>A0A1H1V2H9_9CELL</name>
<protein>
    <recommendedName>
        <fullName evidence="4">Adenosine 5'-phosphosulfate reductase</fullName>
        <shortName evidence="4">APS reductase</shortName>
        <ecNumber evidence="4">1.8.4.10</ecNumber>
    </recommendedName>
    <alternativeName>
        <fullName evidence="4">5'-adenylylsulfate reductase</fullName>
    </alternativeName>
    <alternativeName>
        <fullName evidence="4">Thioredoxin-dependent 5'-adenylylsulfate reductase</fullName>
    </alternativeName>
</protein>
<evidence type="ECO:0000313" key="7">
    <source>
        <dbReference type="EMBL" id="SDS78974.1"/>
    </source>
</evidence>
<dbReference type="OrthoDB" id="9794018at2"/>
<evidence type="ECO:0000256" key="4">
    <source>
        <dbReference type="HAMAP-Rule" id="MF_00063"/>
    </source>
</evidence>
<keyword evidence="4" id="KW-0411">Iron-sulfur</keyword>
<dbReference type="HAMAP" id="MF_00063">
    <property type="entry name" value="CysH"/>
    <property type="match status" value="1"/>
</dbReference>
<keyword evidence="4" id="KW-0479">Metal-binding</keyword>
<dbReference type="PANTHER" id="PTHR46509:SF1">
    <property type="entry name" value="PHOSPHOADENOSINE PHOSPHOSULFATE REDUCTASE"/>
    <property type="match status" value="1"/>
</dbReference>
<feature type="binding site" evidence="4">
    <location>
        <position position="163"/>
    </location>
    <ligand>
        <name>[4Fe-4S] cluster</name>
        <dbReference type="ChEBI" id="CHEBI:49883"/>
    </ligand>
</feature>
<dbReference type="EMBL" id="LT629776">
    <property type="protein sequence ID" value="SDS78974.1"/>
    <property type="molecule type" value="Genomic_DNA"/>
</dbReference>
<dbReference type="EC" id="1.8.4.10" evidence="4"/>
<dbReference type="Gene3D" id="3.40.50.620">
    <property type="entry name" value="HUPs"/>
    <property type="match status" value="1"/>
</dbReference>
<accession>A0A1H1V2H9</accession>
<gene>
    <name evidence="4" type="primary">cysH</name>
    <name evidence="7" type="ORF">SAMN04489860_2373</name>
</gene>
<keyword evidence="4" id="KW-0408">Iron</keyword>
<comment type="similarity">
    <text evidence="1 4">Belongs to the PAPS reductase family. CysH subfamily.</text>
</comment>
<feature type="active site" description="Nucleophile; cysteine thiosulfonate intermediate" evidence="4">
    <location>
        <position position="271"/>
    </location>
</feature>
<evidence type="ECO:0000256" key="3">
    <source>
        <dbReference type="ARBA" id="ARBA00024327"/>
    </source>
</evidence>
<keyword evidence="8" id="KW-1185">Reference proteome</keyword>
<dbReference type="InterPro" id="IPR002500">
    <property type="entry name" value="PAPS_reduct_dom"/>
</dbReference>
<dbReference type="STRING" id="545619.SAMN04489860_2373"/>
<organism evidence="7 8">
    <name type="scientific">Paraoerskovia marina</name>
    <dbReference type="NCBI Taxonomy" id="545619"/>
    <lineage>
        <taxon>Bacteria</taxon>
        <taxon>Bacillati</taxon>
        <taxon>Actinomycetota</taxon>
        <taxon>Actinomycetes</taxon>
        <taxon>Micrococcales</taxon>
        <taxon>Cellulomonadaceae</taxon>
        <taxon>Paraoerskovia</taxon>
    </lineage>
</organism>
<feature type="binding site" evidence="4">
    <location>
        <position position="248"/>
    </location>
    <ligand>
        <name>[4Fe-4S] cluster</name>
        <dbReference type="ChEBI" id="CHEBI:49883"/>
    </ligand>
</feature>
<proteinExistence type="inferred from homology"/>
<evidence type="ECO:0000259" key="6">
    <source>
        <dbReference type="Pfam" id="PF01507"/>
    </source>
</evidence>
<dbReference type="GO" id="GO:0051539">
    <property type="term" value="F:4 iron, 4 sulfur cluster binding"/>
    <property type="evidence" value="ECO:0007669"/>
    <property type="project" value="UniProtKB-UniRule"/>
</dbReference>
<evidence type="ECO:0000256" key="5">
    <source>
        <dbReference type="SAM" id="MobiDB-lite"/>
    </source>
</evidence>
<dbReference type="SUPFAM" id="SSF52402">
    <property type="entry name" value="Adenine nucleotide alpha hydrolases-like"/>
    <property type="match status" value="1"/>
</dbReference>
<evidence type="ECO:0000313" key="8">
    <source>
        <dbReference type="Proteomes" id="UP000185663"/>
    </source>
</evidence>
<comment type="pathway">
    <text evidence="3 4">Sulfur metabolism; hydrogen sulfide biosynthesis; sulfite from sulfate.</text>
</comment>
<dbReference type="PANTHER" id="PTHR46509">
    <property type="entry name" value="PHOSPHOADENOSINE PHOSPHOSULFATE REDUCTASE"/>
    <property type="match status" value="1"/>
</dbReference>
<dbReference type="GO" id="GO:0070814">
    <property type="term" value="P:hydrogen sulfide biosynthetic process"/>
    <property type="evidence" value="ECO:0007669"/>
    <property type="project" value="UniProtKB-UniRule"/>
</dbReference>
<dbReference type="AlphaFoldDB" id="A0A1H1V2H9"/>
<comment type="function">
    <text evidence="4">Catalyzes the formation of sulfite from adenosine 5'-phosphosulfate (APS) using thioredoxin as an electron donor.</text>
</comment>
<dbReference type="GO" id="GO:0046872">
    <property type="term" value="F:metal ion binding"/>
    <property type="evidence" value="ECO:0007669"/>
    <property type="project" value="UniProtKB-KW"/>
</dbReference>
<dbReference type="InterPro" id="IPR014729">
    <property type="entry name" value="Rossmann-like_a/b/a_fold"/>
</dbReference>
<evidence type="ECO:0000256" key="1">
    <source>
        <dbReference type="ARBA" id="ARBA00009732"/>
    </source>
</evidence>
<dbReference type="GO" id="GO:0019379">
    <property type="term" value="P:sulfate assimilation, phosphoadenylyl sulfate reduction by phosphoadenylyl-sulfate reductase (thioredoxin)"/>
    <property type="evidence" value="ECO:0007669"/>
    <property type="project" value="UniProtKB-UniRule"/>
</dbReference>
<dbReference type="eggNOG" id="COG0175">
    <property type="taxonomic scope" value="Bacteria"/>
</dbReference>
<dbReference type="InterPro" id="IPR004511">
    <property type="entry name" value="PAPS/APS_Rdtase"/>
</dbReference>
<dbReference type="Pfam" id="PF01507">
    <property type="entry name" value="PAPS_reduct"/>
    <property type="match status" value="1"/>
</dbReference>
<dbReference type="GO" id="GO:0004604">
    <property type="term" value="F:phosphoadenylyl-sulfate reductase (thioredoxin) activity"/>
    <property type="evidence" value="ECO:0007669"/>
    <property type="project" value="UniProtKB-UniRule"/>
</dbReference>
<reference evidence="7 8" key="1">
    <citation type="submission" date="2016-10" db="EMBL/GenBank/DDBJ databases">
        <authorList>
            <person name="de Groot N.N."/>
        </authorList>
    </citation>
    <scope>NUCLEOTIDE SEQUENCE [LARGE SCALE GENOMIC DNA]</scope>
    <source>
        <strain evidence="7 8">DSM 22126</strain>
    </source>
</reference>
<comment type="subcellular location">
    <subcellularLocation>
        <location evidence="4">Cytoplasm</location>
    </subcellularLocation>
</comment>
<sequence length="275" mass="29795">MTSDPLSALRAAAAERAALRAQERAEHHARRAARARPRRSTDELQEIARRGQAELGGSGIGADDEASAEEVVAWAVREFGDSIAVASSMSDAVLAHLVSQQSRWVDVLFLDTGYHFAETIGTRDAVEQTVDVTIVDVRPELTVAGQDSAYGKNLFARDAEACCRMRKVEPLRRALGGYEVWAAGVRRDDSPTRAKTPVVTFDEKNGLVKINPIAAWTYDDAVAYAAQHQVISNPLLDDGYPSIGCAPCTRRVAPGDDPRAGRWAGQDKTECGLHV</sequence>
<dbReference type="NCBIfam" id="NF002537">
    <property type="entry name" value="PRK02090.1"/>
    <property type="match status" value="1"/>
</dbReference>
<dbReference type="Proteomes" id="UP000185663">
    <property type="component" value="Chromosome I"/>
</dbReference>
<comment type="cofactor">
    <cofactor evidence="4">
        <name>[4Fe-4S] cluster</name>
        <dbReference type="ChEBI" id="CHEBI:49883"/>
    </cofactor>
    <text evidence="4">Binds 1 [4Fe-4S] cluster per subunit.</text>
</comment>
<feature type="binding site" evidence="4">
    <location>
        <position position="245"/>
    </location>
    <ligand>
        <name>[4Fe-4S] cluster</name>
        <dbReference type="ChEBI" id="CHEBI:49883"/>
    </ligand>
</feature>
<feature type="compositionally biased region" description="Basic residues" evidence="5">
    <location>
        <begin position="27"/>
        <end position="38"/>
    </location>
</feature>
<evidence type="ECO:0000256" key="2">
    <source>
        <dbReference type="ARBA" id="ARBA00023002"/>
    </source>
</evidence>
<feature type="domain" description="Phosphoadenosine phosphosulphate reductase" evidence="6">
    <location>
        <begin position="84"/>
        <end position="250"/>
    </location>
</feature>
<dbReference type="GO" id="GO:0005737">
    <property type="term" value="C:cytoplasm"/>
    <property type="evidence" value="ECO:0007669"/>
    <property type="project" value="UniProtKB-SubCell"/>
</dbReference>